<proteinExistence type="predicted"/>
<sequence>MSISVLDVPFRVDFGPGLDDEDVSRISTSWASCAVPPDAEARVVVADVATGGAARASSGLRVLSGSVAHLEEVLTSTLTVEAIGERRNDLLMLHACGMAADDGRVLAFVAASGTGKTTIARALGTRFGYVTDETVGVAHDGRVLPYPKPLSVKPLTGSAPKAQLAPMSIGLRPLPDAPLTLAGVVLLDRREHIAQPYLEAVEPVEAIDLLVPQTSYLSARPRPISGLVATLRGLGGVSRLVYSESAGVVDLVESAFTAAGAGAPPAWGEVVALDLDPTGAAAGEDVLRAPADDAILLPGGEIVVFCENRLVRLSGIGPVIWRLVGHGISTDALIGAVLAEVGRPPAGVDPREAVTAALSELAGLGVIARAPASSTTPDGVHA</sequence>
<evidence type="ECO:0008006" key="3">
    <source>
        <dbReference type="Google" id="ProtNLM"/>
    </source>
</evidence>
<keyword evidence="2" id="KW-1185">Reference proteome</keyword>
<reference evidence="2" key="1">
    <citation type="submission" date="2017-04" db="EMBL/GenBank/DDBJ databases">
        <authorList>
            <person name="Varghese N."/>
            <person name="Submissions S."/>
        </authorList>
    </citation>
    <scope>NUCLEOTIDE SEQUENCE [LARGE SCALE GENOMIC DNA]</scope>
    <source>
        <strain evidence="2">VKM Ac-2121</strain>
    </source>
</reference>
<gene>
    <name evidence="1" type="ORF">SAMN06295885_2683</name>
</gene>
<evidence type="ECO:0000313" key="2">
    <source>
        <dbReference type="Proteomes" id="UP000193711"/>
    </source>
</evidence>
<dbReference type="Proteomes" id="UP000193711">
    <property type="component" value="Unassembled WGS sequence"/>
</dbReference>
<name>A0A1X7P5F7_9MICO</name>
<evidence type="ECO:0000313" key="1">
    <source>
        <dbReference type="EMBL" id="SMH46144.1"/>
    </source>
</evidence>
<protein>
    <recommendedName>
        <fullName evidence="3">Coenzyme PQQ synthesis protein D (PqqD)</fullName>
    </recommendedName>
</protein>
<dbReference type="RefSeq" id="WP_085477044.1">
    <property type="nucleotide sequence ID" value="NZ_FXBM01000002.1"/>
</dbReference>
<organism evidence="1 2">
    <name type="scientific">Rathayibacter oskolensis</name>
    <dbReference type="NCBI Taxonomy" id="1891671"/>
    <lineage>
        <taxon>Bacteria</taxon>
        <taxon>Bacillati</taxon>
        <taxon>Actinomycetota</taxon>
        <taxon>Actinomycetes</taxon>
        <taxon>Micrococcales</taxon>
        <taxon>Microbacteriaceae</taxon>
        <taxon>Rathayibacter</taxon>
    </lineage>
</organism>
<dbReference type="OrthoDB" id="4793383at2"/>
<dbReference type="STRING" id="1891671.SAMN06295885_2683"/>
<dbReference type="AlphaFoldDB" id="A0A1X7P5F7"/>
<accession>A0A1X7P5F7</accession>
<dbReference type="SUPFAM" id="SSF53795">
    <property type="entry name" value="PEP carboxykinase-like"/>
    <property type="match status" value="1"/>
</dbReference>
<dbReference type="EMBL" id="FXBM01000002">
    <property type="protein sequence ID" value="SMH46144.1"/>
    <property type="molecule type" value="Genomic_DNA"/>
</dbReference>